<dbReference type="EMBL" id="AP018694">
    <property type="protein sequence ID" value="BBE20873.1"/>
    <property type="molecule type" value="Genomic_DNA"/>
</dbReference>
<dbReference type="Gene3D" id="2.60.40.1220">
    <property type="match status" value="3"/>
</dbReference>
<dbReference type="AlphaFoldDB" id="A0A5K7SH67"/>
<evidence type="ECO:0000313" key="6">
    <source>
        <dbReference type="Proteomes" id="UP001193389"/>
    </source>
</evidence>
<evidence type="ECO:0000256" key="3">
    <source>
        <dbReference type="SAM" id="Phobius"/>
    </source>
</evidence>
<gene>
    <name evidence="5" type="ORF">AQPE_5068</name>
</gene>
<dbReference type="Proteomes" id="UP001193389">
    <property type="component" value="Chromosome"/>
</dbReference>
<dbReference type="Pfam" id="PF13205">
    <property type="entry name" value="Big_5"/>
    <property type="match status" value="4"/>
</dbReference>
<evidence type="ECO:0000256" key="2">
    <source>
        <dbReference type="SAM" id="MobiDB-lite"/>
    </source>
</evidence>
<evidence type="ECO:0000256" key="1">
    <source>
        <dbReference type="ARBA" id="ARBA00022729"/>
    </source>
</evidence>
<reference evidence="5" key="1">
    <citation type="journal article" date="2020" name="Int. J. Syst. Evol. Microbiol.">
        <title>Aquipluma nitroreducens gen. nov. sp. nov., a novel facultatively anaerobic bacterium isolated from a freshwater lake.</title>
        <authorList>
            <person name="Watanabe M."/>
            <person name="Kojima H."/>
            <person name="Fukui M."/>
        </authorList>
    </citation>
    <scope>NUCLEOTIDE SEQUENCE</scope>
    <source>
        <strain evidence="5">MeG22</strain>
    </source>
</reference>
<organism evidence="5 6">
    <name type="scientific">Aquipluma nitroreducens</name>
    <dbReference type="NCBI Taxonomy" id="2010828"/>
    <lineage>
        <taxon>Bacteria</taxon>
        <taxon>Pseudomonadati</taxon>
        <taxon>Bacteroidota</taxon>
        <taxon>Bacteroidia</taxon>
        <taxon>Marinilabiliales</taxon>
        <taxon>Prolixibacteraceae</taxon>
        <taxon>Aquipluma</taxon>
    </lineage>
</organism>
<feature type="domain" description="SbsA Ig-like" evidence="4">
    <location>
        <begin position="56"/>
        <end position="150"/>
    </location>
</feature>
<feature type="transmembrane region" description="Helical" evidence="3">
    <location>
        <begin position="21"/>
        <end position="37"/>
    </location>
</feature>
<feature type="domain" description="SbsA Ig-like" evidence="4">
    <location>
        <begin position="157"/>
        <end position="265"/>
    </location>
</feature>
<protein>
    <submittedName>
        <fullName evidence="5">Antifreeze protein</fullName>
    </submittedName>
</protein>
<sequence length="562" mass="58555">MRAMRERKNPKIRKNKVYFRIFGTALSIVLIAVFINGCTNEVLKDETVADPNLNVSIAETFPANQADTVVINPVIAVTFKSAASTSDVSASTLILKEGTIPVTGTVTTSGKTINFTPSTDLKPETDYTATIKSPKSSNHDSGEHSWSFRTGKHRQNNSLSVVSVTPLKSAIEVATNVKPTVTFNQEMTSSMTKLVTISLWQGTTAVIGTLTFSGKTATFSPTNALSAKLVYTGKVVFGTKSSSDDDDEDDDNNKSASTYTWSFTTVGSGPDVTLPTVLSVVPTNNASAIALNSKITVTFSEAMNSTTINTTSFTLKQGSTNVAGTVAYSGTSASFTPSSALAANTIYTGTITTGAKDAAGNAIASNYTWSFTTAPTAPVDVTPPTVISVLPTNNATNVGANTHPTVTFSEAMNTTTINTTSFTLKQGSTNVAGTVAYSGTSASFTPSSALAANTVYTGTITTGAKDAAGNAIASNYTWSFTTAPTAPVISFATEVLPILQSKCMPCHGATSPTAGISITNYTTVSKLSNSQIDNSSMYPKMGVTAAEQATIKAWIAAGRLNN</sequence>
<feature type="domain" description="SbsA Ig-like" evidence="4">
    <location>
        <begin position="380"/>
        <end position="482"/>
    </location>
</feature>
<evidence type="ECO:0000313" key="5">
    <source>
        <dbReference type="EMBL" id="BBE20873.1"/>
    </source>
</evidence>
<keyword evidence="3" id="KW-0812">Transmembrane</keyword>
<feature type="region of interest" description="Disordered" evidence="2">
    <location>
        <begin position="130"/>
        <end position="150"/>
    </location>
</feature>
<dbReference type="InterPro" id="IPR014755">
    <property type="entry name" value="Cu-Rt/internalin_Ig-like"/>
</dbReference>
<proteinExistence type="predicted"/>
<name>A0A5K7SH67_9BACT</name>
<keyword evidence="1" id="KW-0732">Signal</keyword>
<feature type="domain" description="SbsA Ig-like" evidence="4">
    <location>
        <begin position="271"/>
        <end position="373"/>
    </location>
</feature>
<keyword evidence="6" id="KW-1185">Reference proteome</keyword>
<accession>A0A5K7SH67</accession>
<evidence type="ECO:0000259" key="4">
    <source>
        <dbReference type="Pfam" id="PF13205"/>
    </source>
</evidence>
<dbReference type="KEGG" id="anf:AQPE_5068"/>
<keyword evidence="3" id="KW-0472">Membrane</keyword>
<dbReference type="InterPro" id="IPR032812">
    <property type="entry name" value="SbsA_Ig"/>
</dbReference>
<keyword evidence="3" id="KW-1133">Transmembrane helix</keyword>